<dbReference type="InterPro" id="IPR050982">
    <property type="entry name" value="Auxin_biosynth/cation_transpt"/>
</dbReference>
<dbReference type="PANTHER" id="PTHR43539:SF11">
    <property type="entry name" value="INDOLE-3-PYRUVATE MONOOXYGENASE YUCCA8-RELATED"/>
    <property type="match status" value="1"/>
</dbReference>
<name>A0AAN7EK99_QUERU</name>
<comment type="cofactor">
    <cofactor evidence="1">
        <name>FAD</name>
        <dbReference type="ChEBI" id="CHEBI:57692"/>
    </cofactor>
</comment>
<evidence type="ECO:0000313" key="8">
    <source>
        <dbReference type="Proteomes" id="UP001324115"/>
    </source>
</evidence>
<keyword evidence="4" id="KW-0274">FAD</keyword>
<dbReference type="AlphaFoldDB" id="A0AAN7EK99"/>
<gene>
    <name evidence="7" type="ORF">RGQ29_031298</name>
</gene>
<comment type="caution">
    <text evidence="7">The sequence shown here is derived from an EMBL/GenBank/DDBJ whole genome shotgun (WGS) entry which is preliminary data.</text>
</comment>
<dbReference type="GO" id="GO:0004497">
    <property type="term" value="F:monooxygenase activity"/>
    <property type="evidence" value="ECO:0007669"/>
    <property type="project" value="TreeGrafter"/>
</dbReference>
<proteinExistence type="inferred from homology"/>
<dbReference type="GO" id="GO:0009851">
    <property type="term" value="P:auxin biosynthetic process"/>
    <property type="evidence" value="ECO:0007669"/>
    <property type="project" value="TreeGrafter"/>
</dbReference>
<evidence type="ECO:0000256" key="2">
    <source>
        <dbReference type="ARBA" id="ARBA00009183"/>
    </source>
</evidence>
<dbReference type="PANTHER" id="PTHR43539">
    <property type="entry name" value="FLAVIN-BINDING MONOOXYGENASE-LIKE PROTEIN (AFU_ORTHOLOGUE AFUA_4G09220)"/>
    <property type="match status" value="1"/>
</dbReference>
<accession>A0AAN7EK99</accession>
<evidence type="ECO:0000256" key="6">
    <source>
        <dbReference type="ARBA" id="ARBA00023002"/>
    </source>
</evidence>
<evidence type="ECO:0000256" key="4">
    <source>
        <dbReference type="ARBA" id="ARBA00022827"/>
    </source>
</evidence>
<keyword evidence="8" id="KW-1185">Reference proteome</keyword>
<evidence type="ECO:0000313" key="7">
    <source>
        <dbReference type="EMBL" id="KAK4573273.1"/>
    </source>
</evidence>
<evidence type="ECO:0000256" key="3">
    <source>
        <dbReference type="ARBA" id="ARBA00022630"/>
    </source>
</evidence>
<protein>
    <submittedName>
        <fullName evidence="7">Uncharacterized protein</fullName>
    </submittedName>
</protein>
<evidence type="ECO:0000256" key="1">
    <source>
        <dbReference type="ARBA" id="ARBA00001974"/>
    </source>
</evidence>
<dbReference type="EMBL" id="JAXUIC010000009">
    <property type="protein sequence ID" value="KAK4573273.1"/>
    <property type="molecule type" value="Genomic_DNA"/>
</dbReference>
<keyword evidence="6" id="KW-0560">Oxidoreductase</keyword>
<reference evidence="7 8" key="1">
    <citation type="journal article" date="2023" name="G3 (Bethesda)">
        <title>A haplotype-resolved chromosome-scale genome for Quercus rubra L. provides insights into the genetics of adaptive traits for red oak species.</title>
        <authorList>
            <person name="Kapoor B."/>
            <person name="Jenkins J."/>
            <person name="Schmutz J."/>
            <person name="Zhebentyayeva T."/>
            <person name="Kuelheim C."/>
            <person name="Coggeshall M."/>
            <person name="Heim C."/>
            <person name="Lasky J.R."/>
            <person name="Leites L."/>
            <person name="Islam-Faridi N."/>
            <person name="Romero-Severson J."/>
            <person name="DeLeo V.L."/>
            <person name="Lucas S.M."/>
            <person name="Lazic D."/>
            <person name="Gailing O."/>
            <person name="Carlson J."/>
            <person name="Staton M."/>
        </authorList>
    </citation>
    <scope>NUCLEOTIDE SEQUENCE [LARGE SCALE GENOMIC DNA]</scope>
    <source>
        <strain evidence="7">Pseudo-F2</strain>
    </source>
</reference>
<comment type="similarity">
    <text evidence="2">Belongs to the FMO family.</text>
</comment>
<keyword evidence="3" id="KW-0285">Flavoprotein</keyword>
<organism evidence="7 8">
    <name type="scientific">Quercus rubra</name>
    <name type="common">Northern red oak</name>
    <name type="synonym">Quercus borealis</name>
    <dbReference type="NCBI Taxonomy" id="3512"/>
    <lineage>
        <taxon>Eukaryota</taxon>
        <taxon>Viridiplantae</taxon>
        <taxon>Streptophyta</taxon>
        <taxon>Embryophyta</taxon>
        <taxon>Tracheophyta</taxon>
        <taxon>Spermatophyta</taxon>
        <taxon>Magnoliopsida</taxon>
        <taxon>eudicotyledons</taxon>
        <taxon>Gunneridae</taxon>
        <taxon>Pentapetalae</taxon>
        <taxon>rosids</taxon>
        <taxon>fabids</taxon>
        <taxon>Fagales</taxon>
        <taxon>Fagaceae</taxon>
        <taxon>Quercus</taxon>
    </lineage>
</organism>
<keyword evidence="5" id="KW-0521">NADP</keyword>
<dbReference type="GO" id="GO:0050660">
    <property type="term" value="F:flavin adenine dinucleotide binding"/>
    <property type="evidence" value="ECO:0007669"/>
    <property type="project" value="TreeGrafter"/>
</dbReference>
<evidence type="ECO:0000256" key="5">
    <source>
        <dbReference type="ARBA" id="ARBA00022857"/>
    </source>
</evidence>
<sequence length="105" mass="11765">MQLKSTKGKTPVLEICALDKIKSSAIKVVLDIKKFLSDQVELVNGEKLDIDSVGGKRLLATGYCHNVPSWLQARRKANSSPRIVFQRHRFQMGGKEIVGSMQLFH</sequence>
<dbReference type="Proteomes" id="UP001324115">
    <property type="component" value="Unassembled WGS sequence"/>
</dbReference>